<dbReference type="Proteomes" id="UP000238176">
    <property type="component" value="Unassembled WGS sequence"/>
</dbReference>
<feature type="domain" description="VOC" evidence="1">
    <location>
        <begin position="2"/>
        <end position="123"/>
    </location>
</feature>
<evidence type="ECO:0000313" key="3">
    <source>
        <dbReference type="Proteomes" id="UP000238176"/>
    </source>
</evidence>
<evidence type="ECO:0000313" key="2">
    <source>
        <dbReference type="EMBL" id="PRY59188.1"/>
    </source>
</evidence>
<sequence length="163" mass="18060">MRITSSAVSLNVADPTASADFLKRHYGFTEDMAADGFVSLSRPDAGFNVIFLKTGLPTFKPDSAKGHADGLLLAFVVDDIDAEYERIQAEGVPITTPIETEEWGERYFQTADPNGVIIQLVQWMTDPETPAELSTPTPPGKMPNTHIVIHRWEIKPWQDFPGM</sequence>
<dbReference type="InterPro" id="IPR029068">
    <property type="entry name" value="Glyas_Bleomycin-R_OHBP_Dase"/>
</dbReference>
<dbReference type="InterPro" id="IPR037523">
    <property type="entry name" value="VOC_core"/>
</dbReference>
<dbReference type="SUPFAM" id="SSF54593">
    <property type="entry name" value="Glyoxalase/Bleomycin resistance protein/Dihydroxybiphenyl dioxygenase"/>
    <property type="match status" value="1"/>
</dbReference>
<dbReference type="InterPro" id="IPR004360">
    <property type="entry name" value="Glyas_Fos-R_dOase_dom"/>
</dbReference>
<name>A0A2T0UMT8_9ACTN</name>
<dbReference type="Gene3D" id="3.10.180.10">
    <property type="entry name" value="2,3-Dihydroxybiphenyl 1,2-Dioxygenase, domain 1"/>
    <property type="match status" value="1"/>
</dbReference>
<reference evidence="2 3" key="1">
    <citation type="submission" date="2018-03" db="EMBL/GenBank/DDBJ databases">
        <title>Genomic Encyclopedia of Type Strains, Phase III (KMG-III): the genomes of soil and plant-associated and newly described type strains.</title>
        <authorList>
            <person name="Whitman W."/>
        </authorList>
    </citation>
    <scope>NUCLEOTIDE SEQUENCE [LARGE SCALE GENOMIC DNA]</scope>
    <source>
        <strain evidence="2 3">CGMCC 4.7067</strain>
    </source>
</reference>
<protein>
    <submittedName>
        <fullName evidence="2">Putative glyoxalase superfamily protein PhnB</fullName>
    </submittedName>
</protein>
<dbReference type="AlphaFoldDB" id="A0A2T0UMT8"/>
<evidence type="ECO:0000259" key="1">
    <source>
        <dbReference type="PROSITE" id="PS51819"/>
    </source>
</evidence>
<dbReference type="OrthoDB" id="9798201at2"/>
<proteinExistence type="predicted"/>
<gene>
    <name evidence="2" type="ORF">B0I28_104348</name>
</gene>
<dbReference type="Pfam" id="PF00903">
    <property type="entry name" value="Glyoxalase"/>
    <property type="match status" value="1"/>
</dbReference>
<dbReference type="PROSITE" id="PS51819">
    <property type="entry name" value="VOC"/>
    <property type="match status" value="1"/>
</dbReference>
<keyword evidence="3" id="KW-1185">Reference proteome</keyword>
<comment type="caution">
    <text evidence="2">The sequence shown here is derived from an EMBL/GenBank/DDBJ whole genome shotgun (WGS) entry which is preliminary data.</text>
</comment>
<dbReference type="EMBL" id="PVTJ01000004">
    <property type="protein sequence ID" value="PRY59188.1"/>
    <property type="molecule type" value="Genomic_DNA"/>
</dbReference>
<organism evidence="2 3">
    <name type="scientific">Glycomyces artemisiae</name>
    <dbReference type="NCBI Taxonomy" id="1076443"/>
    <lineage>
        <taxon>Bacteria</taxon>
        <taxon>Bacillati</taxon>
        <taxon>Actinomycetota</taxon>
        <taxon>Actinomycetes</taxon>
        <taxon>Glycomycetales</taxon>
        <taxon>Glycomycetaceae</taxon>
        <taxon>Glycomyces</taxon>
    </lineage>
</organism>
<accession>A0A2T0UMT8</accession>